<evidence type="ECO:0000313" key="3">
    <source>
        <dbReference type="Proteomes" id="UP000601435"/>
    </source>
</evidence>
<comment type="caution">
    <text evidence="2">The sequence shown here is derived from an EMBL/GenBank/DDBJ whole genome shotgun (WGS) entry which is preliminary data.</text>
</comment>
<proteinExistence type="predicted"/>
<protein>
    <recommendedName>
        <fullName evidence="4">SAP domain-containing protein</fullName>
    </recommendedName>
</protein>
<feature type="compositionally biased region" description="Acidic residues" evidence="1">
    <location>
        <begin position="119"/>
        <end position="136"/>
    </location>
</feature>
<feature type="compositionally biased region" description="Basic and acidic residues" evidence="1">
    <location>
        <begin position="186"/>
        <end position="199"/>
    </location>
</feature>
<evidence type="ECO:0008006" key="4">
    <source>
        <dbReference type="Google" id="ProtNLM"/>
    </source>
</evidence>
<evidence type="ECO:0000256" key="1">
    <source>
        <dbReference type="SAM" id="MobiDB-lite"/>
    </source>
</evidence>
<reference evidence="2" key="1">
    <citation type="submission" date="2021-02" db="EMBL/GenBank/DDBJ databases">
        <authorList>
            <person name="Dougan E. K."/>
            <person name="Rhodes N."/>
            <person name="Thang M."/>
            <person name="Chan C."/>
        </authorList>
    </citation>
    <scope>NUCLEOTIDE SEQUENCE</scope>
</reference>
<organism evidence="2 3">
    <name type="scientific">Symbiodinium necroappetens</name>
    <dbReference type="NCBI Taxonomy" id="1628268"/>
    <lineage>
        <taxon>Eukaryota</taxon>
        <taxon>Sar</taxon>
        <taxon>Alveolata</taxon>
        <taxon>Dinophyceae</taxon>
        <taxon>Suessiales</taxon>
        <taxon>Symbiodiniaceae</taxon>
        <taxon>Symbiodinium</taxon>
    </lineage>
</organism>
<evidence type="ECO:0000313" key="2">
    <source>
        <dbReference type="EMBL" id="CAE7817171.1"/>
    </source>
</evidence>
<sequence>MELPVVEEMRQMSIRDLRKLCVKHSLTVRGSKEQVILRLDGFRLGSQVPKPPPTPPAASYEQRAREQIACSNDFRYTIYPRDAQDKRVSKQTQFYVPAVTREEIEDDNTSDSEGISCDDSMDCEEEEEEGMEDDGSVTENASDSSVLEAESIHAEHASDSSVLEAESIHAEQEAEEQSPFAEIGIVEDRACRSAEKTANEDASEPDDLLPRMSEELDRCPC</sequence>
<feature type="compositionally biased region" description="Basic and acidic residues" evidence="1">
    <location>
        <begin position="208"/>
        <end position="221"/>
    </location>
</feature>
<dbReference type="EMBL" id="CAJNJA010046427">
    <property type="protein sequence ID" value="CAE7817171.1"/>
    <property type="molecule type" value="Genomic_DNA"/>
</dbReference>
<dbReference type="Proteomes" id="UP000601435">
    <property type="component" value="Unassembled WGS sequence"/>
</dbReference>
<dbReference type="AlphaFoldDB" id="A0A812Z8F2"/>
<feature type="region of interest" description="Disordered" evidence="1">
    <location>
        <begin position="99"/>
        <end position="221"/>
    </location>
</feature>
<keyword evidence="3" id="KW-1185">Reference proteome</keyword>
<name>A0A812Z8F2_9DINO</name>
<accession>A0A812Z8F2</accession>
<gene>
    <name evidence="2" type="ORF">SNEC2469_LOCUS24262</name>
</gene>